<sequence>MRMSFPRYISRGLDRTSCLQICGRCMTNSNPLSRGRNLATKTYYELFPETLKAGPPPAGTFHVDSRALRGEFLQLQAVSHPDRHAASAKGAAEAESAQINEAYSVLQNSLARAQYLLSLKGINVTADDMATPEPELLMEVMEVMEEIDETDSQDDLEKLRSVNSHKIKRSEDILEQAFGRDDWEDARRETIRLKYWTNIKNRINDLEYSGNAGEPRKCEDI</sequence>
<comment type="caution">
    <text evidence="4">The sequence shown here is derived from an EMBL/GenBank/DDBJ whole genome shotgun (WGS) entry which is preliminary data.</text>
</comment>
<dbReference type="HOGENOM" id="CLU_068529_1_1_1"/>
<proteinExistence type="inferred from homology"/>
<evidence type="ECO:0000256" key="1">
    <source>
        <dbReference type="ARBA" id="ARBA00010476"/>
    </source>
</evidence>
<dbReference type="PROSITE" id="PS50076">
    <property type="entry name" value="DNAJ_2"/>
    <property type="match status" value="1"/>
</dbReference>
<dbReference type="GO" id="GO:0044571">
    <property type="term" value="P:[2Fe-2S] cluster assembly"/>
    <property type="evidence" value="ECO:0007669"/>
    <property type="project" value="InterPro"/>
</dbReference>
<evidence type="ECO:0000259" key="3">
    <source>
        <dbReference type="PROSITE" id="PS50076"/>
    </source>
</evidence>
<dbReference type="InterPro" id="IPR036386">
    <property type="entry name" value="HscB_C_sf"/>
</dbReference>
<dbReference type="Pfam" id="PF07743">
    <property type="entry name" value="HSCB_C"/>
    <property type="match status" value="1"/>
</dbReference>
<organism evidence="4 5">
    <name type="scientific">Blumeria graminis f. sp. hordei (strain DH14)</name>
    <name type="common">Barley powdery mildew</name>
    <name type="synonym">Oidium monilioides f. sp. hordei</name>
    <dbReference type="NCBI Taxonomy" id="546991"/>
    <lineage>
        <taxon>Eukaryota</taxon>
        <taxon>Fungi</taxon>
        <taxon>Dikarya</taxon>
        <taxon>Ascomycota</taxon>
        <taxon>Pezizomycotina</taxon>
        <taxon>Leotiomycetes</taxon>
        <taxon>Erysiphales</taxon>
        <taxon>Erysiphaceae</taxon>
        <taxon>Blumeria</taxon>
        <taxon>Blumeria hordei</taxon>
    </lineage>
</organism>
<dbReference type="InterPro" id="IPR036869">
    <property type="entry name" value="J_dom_sf"/>
</dbReference>
<dbReference type="GO" id="GO:0051087">
    <property type="term" value="F:protein-folding chaperone binding"/>
    <property type="evidence" value="ECO:0007669"/>
    <property type="project" value="InterPro"/>
</dbReference>
<dbReference type="NCBIfam" id="TIGR00714">
    <property type="entry name" value="hscB"/>
    <property type="match status" value="1"/>
</dbReference>
<dbReference type="Proteomes" id="UP000015441">
    <property type="component" value="Unassembled WGS sequence"/>
</dbReference>
<name>N1JG19_BLUG1</name>
<dbReference type="PANTHER" id="PTHR14021">
    <property type="entry name" value="IRON-SULFUR CLUSTER CO-CHAPERONE PROTEIN HSCB"/>
    <property type="match status" value="1"/>
</dbReference>
<dbReference type="InterPro" id="IPR004640">
    <property type="entry name" value="HscB"/>
</dbReference>
<gene>
    <name evidence="4" type="ORF">BGHDH14_bgh03544</name>
</gene>
<keyword evidence="5" id="KW-1185">Reference proteome</keyword>
<reference evidence="4 5" key="1">
    <citation type="journal article" date="2010" name="Science">
        <title>Genome expansion and gene loss in powdery mildew fungi reveal tradeoffs in extreme parasitism.</title>
        <authorList>
            <person name="Spanu P.D."/>
            <person name="Abbott J.C."/>
            <person name="Amselem J."/>
            <person name="Burgis T.A."/>
            <person name="Soanes D.M."/>
            <person name="Stueber K."/>
            <person name="Ver Loren van Themaat E."/>
            <person name="Brown J.K.M."/>
            <person name="Butcher S.A."/>
            <person name="Gurr S.J."/>
            <person name="Lebrun M.-H."/>
            <person name="Ridout C.J."/>
            <person name="Schulze-Lefert P."/>
            <person name="Talbot N.J."/>
            <person name="Ahmadinejad N."/>
            <person name="Ametz C."/>
            <person name="Barton G.R."/>
            <person name="Benjdia M."/>
            <person name="Bidzinski P."/>
            <person name="Bindschedler L.V."/>
            <person name="Both M."/>
            <person name="Brewer M.T."/>
            <person name="Cadle-Davidson L."/>
            <person name="Cadle-Davidson M.M."/>
            <person name="Collemare J."/>
            <person name="Cramer R."/>
            <person name="Frenkel O."/>
            <person name="Godfrey D."/>
            <person name="Harriman J."/>
            <person name="Hoede C."/>
            <person name="King B.C."/>
            <person name="Klages S."/>
            <person name="Kleemann J."/>
            <person name="Knoll D."/>
            <person name="Koti P.S."/>
            <person name="Kreplak J."/>
            <person name="Lopez-Ruiz F.J."/>
            <person name="Lu X."/>
            <person name="Maekawa T."/>
            <person name="Mahanil S."/>
            <person name="Micali C."/>
            <person name="Milgroom M.G."/>
            <person name="Montana G."/>
            <person name="Noir S."/>
            <person name="O'Connell R.J."/>
            <person name="Oberhaensli S."/>
            <person name="Parlange F."/>
            <person name="Pedersen C."/>
            <person name="Quesneville H."/>
            <person name="Reinhardt R."/>
            <person name="Rott M."/>
            <person name="Sacristan S."/>
            <person name="Schmidt S.M."/>
            <person name="Schoen M."/>
            <person name="Skamnioti P."/>
            <person name="Sommer H."/>
            <person name="Stephens A."/>
            <person name="Takahara H."/>
            <person name="Thordal-Christensen H."/>
            <person name="Vigouroux M."/>
            <person name="Wessling R."/>
            <person name="Wicker T."/>
            <person name="Panstruga R."/>
        </authorList>
    </citation>
    <scope>NUCLEOTIDE SEQUENCE [LARGE SCALE GENOMIC DNA]</scope>
    <source>
        <strain evidence="4">DH14</strain>
    </source>
</reference>
<dbReference type="SUPFAM" id="SSF46565">
    <property type="entry name" value="Chaperone J-domain"/>
    <property type="match status" value="1"/>
</dbReference>
<dbReference type="InterPro" id="IPR009073">
    <property type="entry name" value="HscB_oligo_C"/>
</dbReference>
<dbReference type="GO" id="GO:0001671">
    <property type="term" value="F:ATPase activator activity"/>
    <property type="evidence" value="ECO:0007669"/>
    <property type="project" value="InterPro"/>
</dbReference>
<dbReference type="FunCoup" id="N1JG19">
    <property type="interactions" value="315"/>
</dbReference>
<evidence type="ECO:0000256" key="2">
    <source>
        <dbReference type="ARBA" id="ARBA00023186"/>
    </source>
</evidence>
<dbReference type="OrthoDB" id="448954at2759"/>
<accession>N1JG19</accession>
<dbReference type="GO" id="GO:0005739">
    <property type="term" value="C:mitochondrion"/>
    <property type="evidence" value="ECO:0007669"/>
    <property type="project" value="TreeGrafter"/>
</dbReference>
<dbReference type="Gene3D" id="1.10.287.110">
    <property type="entry name" value="DnaJ domain"/>
    <property type="match status" value="1"/>
</dbReference>
<dbReference type="InParanoid" id="N1JG19"/>
<dbReference type="PANTHER" id="PTHR14021:SF15">
    <property type="entry name" value="IRON-SULFUR CLUSTER CO-CHAPERONE PROTEIN HSCB"/>
    <property type="match status" value="1"/>
</dbReference>
<comment type="similarity">
    <text evidence="1">Belongs to the HscB family.</text>
</comment>
<keyword evidence="2" id="KW-0143">Chaperone</keyword>
<dbReference type="GO" id="GO:0051259">
    <property type="term" value="P:protein complex oligomerization"/>
    <property type="evidence" value="ECO:0007669"/>
    <property type="project" value="InterPro"/>
</dbReference>
<feature type="domain" description="J" evidence="3">
    <location>
        <begin position="42"/>
        <end position="119"/>
    </location>
</feature>
<evidence type="ECO:0000313" key="5">
    <source>
        <dbReference type="Proteomes" id="UP000015441"/>
    </source>
</evidence>
<dbReference type="InterPro" id="IPR001623">
    <property type="entry name" value="DnaJ_domain"/>
</dbReference>
<dbReference type="AlphaFoldDB" id="N1JG19"/>
<evidence type="ECO:0000313" key="4">
    <source>
        <dbReference type="EMBL" id="CCU82168.1"/>
    </source>
</evidence>
<dbReference type="eggNOG" id="KOG3192">
    <property type="taxonomic scope" value="Eukaryota"/>
</dbReference>
<dbReference type="Gene3D" id="1.20.1280.20">
    <property type="entry name" value="HscB, C-terminal domain"/>
    <property type="match status" value="1"/>
</dbReference>
<protein>
    <submittedName>
        <fullName evidence="4">DnaJ domain protein/DnaJ domain-containing protein</fullName>
    </submittedName>
</protein>
<dbReference type="SUPFAM" id="SSF47144">
    <property type="entry name" value="HSC20 (HSCB), C-terminal oligomerisation domain"/>
    <property type="match status" value="1"/>
</dbReference>
<dbReference type="EMBL" id="CAUH01005940">
    <property type="protein sequence ID" value="CCU82168.1"/>
    <property type="molecule type" value="Genomic_DNA"/>
</dbReference>
<dbReference type="STRING" id="546991.N1JG19"/>